<keyword evidence="2" id="KW-0472">Membrane</keyword>
<protein>
    <recommendedName>
        <fullName evidence="3">Type VI secretion system component TssM1 N-terminal domain-containing protein</fullName>
    </recommendedName>
</protein>
<feature type="transmembrane region" description="Helical" evidence="2">
    <location>
        <begin position="388"/>
        <end position="409"/>
    </location>
</feature>
<dbReference type="EMBL" id="CP015600">
    <property type="protein sequence ID" value="ANF86253.1"/>
    <property type="molecule type" value="Genomic_DNA"/>
</dbReference>
<organism evidence="4 5">
    <name type="scientific">Pseudomonas antarctica</name>
    <dbReference type="NCBI Taxonomy" id="219572"/>
    <lineage>
        <taxon>Bacteria</taxon>
        <taxon>Pseudomonadati</taxon>
        <taxon>Pseudomonadota</taxon>
        <taxon>Gammaproteobacteria</taxon>
        <taxon>Pseudomonadales</taxon>
        <taxon>Pseudomonadaceae</taxon>
        <taxon>Pseudomonas</taxon>
    </lineage>
</organism>
<dbReference type="STRING" id="219572.A7J50_2860"/>
<dbReference type="Pfam" id="PF14331">
    <property type="entry name" value="IcmF-related_N"/>
    <property type="match status" value="1"/>
</dbReference>
<dbReference type="PROSITE" id="PS51257">
    <property type="entry name" value="PROKAR_LIPOPROTEIN"/>
    <property type="match status" value="1"/>
</dbReference>
<dbReference type="Proteomes" id="UP000077829">
    <property type="component" value="Chromosome"/>
</dbReference>
<accession>A0A172Z108</accession>
<feature type="transmembrane region" description="Helical" evidence="2">
    <location>
        <begin position="31"/>
        <end position="51"/>
    </location>
</feature>
<dbReference type="PANTHER" id="PTHR36153">
    <property type="entry name" value="INNER MEMBRANE PROTEIN-RELATED"/>
    <property type="match status" value="1"/>
</dbReference>
<dbReference type="PANTHER" id="PTHR36153:SF1">
    <property type="entry name" value="TYPE VI SECRETION SYSTEM COMPONENT TSSM1"/>
    <property type="match status" value="1"/>
</dbReference>
<dbReference type="KEGG" id="panr:A7J50_2860"/>
<evidence type="ECO:0000256" key="2">
    <source>
        <dbReference type="SAM" id="Phobius"/>
    </source>
</evidence>
<evidence type="ECO:0000259" key="3">
    <source>
        <dbReference type="Pfam" id="PF14331"/>
    </source>
</evidence>
<dbReference type="InterPro" id="IPR053156">
    <property type="entry name" value="T6SS_TssM-like"/>
</dbReference>
<evidence type="ECO:0000313" key="4">
    <source>
        <dbReference type="EMBL" id="ANF86253.1"/>
    </source>
</evidence>
<keyword evidence="2" id="KW-0812">Transmembrane</keyword>
<evidence type="ECO:0000256" key="1">
    <source>
        <dbReference type="SAM" id="MobiDB-lite"/>
    </source>
</evidence>
<gene>
    <name evidence="4" type="ORF">A7J50_2860</name>
</gene>
<dbReference type="AlphaFoldDB" id="A0A172Z108"/>
<evidence type="ECO:0000313" key="5">
    <source>
        <dbReference type="Proteomes" id="UP000077829"/>
    </source>
</evidence>
<name>A0A172Z108_9PSED</name>
<reference evidence="4 5" key="1">
    <citation type="submission" date="2016-05" db="EMBL/GenBank/DDBJ databases">
        <title>Complete genome sequence of Pseudomonas antarctica PAMC 27494.</title>
        <authorList>
            <person name="Lee J."/>
        </authorList>
    </citation>
    <scope>NUCLEOTIDE SEQUENCE [LARGE SCALE GENOMIC DNA]</scope>
    <source>
        <strain evidence="4 5">PAMC 27494</strain>
    </source>
</reference>
<feature type="domain" description="Type VI secretion system component TssM1 N-terminal" evidence="3">
    <location>
        <begin position="171"/>
        <end position="396"/>
    </location>
</feature>
<keyword evidence="2" id="KW-1133">Transmembrane helix</keyword>
<feature type="region of interest" description="Disordered" evidence="1">
    <location>
        <begin position="1211"/>
        <end position="1232"/>
    </location>
</feature>
<proteinExistence type="predicted"/>
<sequence length="1232" mass="136903">MLMKALVAVLWMVALIVLGCACWVVTVLSGWPLWCMPLMLIAVILSTWMLVRTVRYWQGWRLRKRLQRDLPGRADPLEPDVDQCWNSGVRLLRQSRLGQSGQFGAALYALPWFMLLGDTTRDKSTLLARSGLDTPLRSARHEASTSPGDVLDWWFFENAVVLDPSSRLLDSASAWKRLLLRLLRSRRREPLNGVILEVAIESLQDKNKAHLTALGQNLRRQLDDLVKVFGARLPVYLVLTGAERIDGMPEWAASLTQNQRQQALGLLVDGGDADARAFLDKVLGEVGRRLFELRVDLGQRLLPNAQALHFPERVAALRPALEQLLLPAFASNPYCAPPLLSGLFLTAEGVEEDGSTVGWFSHELFDRVLPSQRFAYRAIDGWRHWRRLTGHAAVVLWLVGCGACAVLLMHSSNHVSHELDLIAQKWPPTSTFDKGLERDLHTFDQYHQFIESLEHDVTPSWKRWLPFHNRVNQVIQFDRAGYVAGFDKNVQRPLFMTLLPDQLQAIATSNDDTLIASYTELLVRRINLINARLAGGALNALPGPGEELLPLLRRFLPDQVPSATQVQSLSGSFKAYLNWQTDERALVEDRANALRQLNGLGLANRSLSWLEAWADQQPQLPTLRYSDYSQVPKDADAALPRAFTFEGRSAILGFIDELIAATGNQALWKNQREHFLVQYQDDTQDAWYRFVEGYLSMDQARMTSQAQWRDALSTVGTARAPYRQLLQRTAERFALIPAANRRPWAQLSVHMNRLFELAQETPAADNSSLLGHLRIANELGGNAIKDVASSGSVAKGVDAVNSDMRQAKVLSQFNQKLQAVATDLRKSDAQAFQVALDNWGFGNDPTIKSAALWEAQDLRDALRNQLTQGDARESLVWKLASGGLDFEMAYAGQIAASQLQQQWNSQVLGAVAGVQDPVLLNDALYGERGQLPRFLNGPIKTFIQQDAQGFKPVIALGQKVPMNSAFLAYIGRMQHAQSDLAAAKRQTGAQQAVRQAQRQNLQTAEKELQAQLAALQPQLSLPTSASVVGIQATPVSINLGARQLPQQTRLTLQCSSHTTVLDNFNFPTSESFTWTPGACGDVSLQVRFAHYTLTKRWPGKHGFIDFLQSFASGQRTLTPDDFPDQRDLMASDNITQLTLTYRYTGADTLLQTDQQTQAADSQSKAINEQLKTISDQLTAMDTQDATNAVGEAAQGSVAERRLAAQAPPAQIAYGWSGTPSPVWPADTKAPPE</sequence>
<dbReference type="PATRIC" id="fig|219572.3.peg.2937"/>
<dbReference type="InterPro" id="IPR025743">
    <property type="entry name" value="TssM1_N"/>
</dbReference>